<proteinExistence type="predicted"/>
<keyword evidence="6" id="KW-1185">Reference proteome</keyword>
<feature type="domain" description="Glycosyl hydrolase-like 10" evidence="3">
    <location>
        <begin position="49"/>
        <end position="366"/>
    </location>
</feature>
<reference evidence="6" key="1">
    <citation type="journal article" date="2019" name="Int. J. Syst. Evol. Microbiol.">
        <title>The Global Catalogue of Microorganisms (GCM) 10K type strain sequencing project: providing services to taxonomists for standard genome sequencing and annotation.</title>
        <authorList>
            <consortium name="The Broad Institute Genomics Platform"/>
            <consortium name="The Broad Institute Genome Sequencing Center for Infectious Disease"/>
            <person name="Wu L."/>
            <person name="Ma J."/>
        </authorList>
    </citation>
    <scope>NUCLEOTIDE SEQUENCE [LARGE SCALE GENOMIC DNA]</scope>
    <source>
        <strain evidence="6">JCM 17939</strain>
    </source>
</reference>
<evidence type="ECO:0000259" key="4">
    <source>
        <dbReference type="Pfam" id="PF25833"/>
    </source>
</evidence>
<evidence type="ECO:0000313" key="6">
    <source>
        <dbReference type="Proteomes" id="UP001501442"/>
    </source>
</evidence>
<dbReference type="InterPro" id="IPR052177">
    <property type="entry name" value="Divisome_Glycosyl_Hydrolase"/>
</dbReference>
<dbReference type="InterPro" id="IPR013783">
    <property type="entry name" value="Ig-like_fold"/>
</dbReference>
<feature type="signal peptide" evidence="2">
    <location>
        <begin position="1"/>
        <end position="20"/>
    </location>
</feature>
<accession>A0ABP8UQW2</accession>
<evidence type="ECO:0000256" key="2">
    <source>
        <dbReference type="SAM" id="SignalP"/>
    </source>
</evidence>
<dbReference type="EMBL" id="BAABHK010000017">
    <property type="protein sequence ID" value="GAA4636143.1"/>
    <property type="molecule type" value="Genomic_DNA"/>
</dbReference>
<protein>
    <submittedName>
        <fullName evidence="5">Family 10 glycosylhydrolase</fullName>
    </submittedName>
</protein>
<organism evidence="5 6">
    <name type="scientific">Actinoallomurus vinaceus</name>
    <dbReference type="NCBI Taxonomy" id="1080074"/>
    <lineage>
        <taxon>Bacteria</taxon>
        <taxon>Bacillati</taxon>
        <taxon>Actinomycetota</taxon>
        <taxon>Actinomycetes</taxon>
        <taxon>Streptosporangiales</taxon>
        <taxon>Thermomonosporaceae</taxon>
        <taxon>Actinoallomurus</taxon>
    </lineage>
</organism>
<keyword evidence="1 2" id="KW-0732">Signal</keyword>
<dbReference type="Proteomes" id="UP001501442">
    <property type="component" value="Unassembled WGS sequence"/>
</dbReference>
<evidence type="ECO:0000256" key="1">
    <source>
        <dbReference type="ARBA" id="ARBA00022729"/>
    </source>
</evidence>
<dbReference type="Gene3D" id="2.60.40.10">
    <property type="entry name" value="Immunoglobulins"/>
    <property type="match status" value="1"/>
</dbReference>
<sequence>MVLRHVLSLATAALLAGALAAGPLAAPAGARTRSAGTRSCSAPATAQRQLRGVWIASVTNIDWPSAPGLPVARQQAEYVRLLDNAVARHLNAVFVQVRPTADAFWPSPYEPWSQWLTGTQGKNPGYDPLAFLVREAHARGLEFHAWFNPYRVSMKADPSLLAPDHPARRHPDWVHPYGGKLYYDPGIPAVRRFVERAMLDAVRRYDIDGVHFDDYFYPYPSGSADFPDDATFARYGSGFAEKASWRRHNIDLLVREMDRRIHALKPWVKFGISPFGIWRNKTSDPEGSDTNGTESYTAISADTRGWVRKRWIDYIAPQIYWYIGFAIADYAKLVPWWARQVDGTGVQLYIGQADYRQGAAGQAAPWQDPAELSRHLAFNRAYPQVAGDIHFSAKDMDADRIGAVSRMVADHYARPALVPLMPQLGGHAPHRPRPAVTGSTVAWRPVQGAVRYAVYRFDGSPGRCALGDASHRIAVTGGTSFTDTTAEPGKAYVYAVTALDRLWNESPGTEARPARLT</sequence>
<evidence type="ECO:0000313" key="5">
    <source>
        <dbReference type="EMBL" id="GAA4636143.1"/>
    </source>
</evidence>
<dbReference type="SUPFAM" id="SSF51445">
    <property type="entry name" value="(Trans)glycosidases"/>
    <property type="match status" value="1"/>
</dbReference>
<dbReference type="InterPro" id="IPR017853">
    <property type="entry name" value="GH"/>
</dbReference>
<dbReference type="PANTHER" id="PTHR43405">
    <property type="entry name" value="GLYCOSYL HYDROLASE DIGH"/>
    <property type="match status" value="1"/>
</dbReference>
<dbReference type="Pfam" id="PF25833">
    <property type="entry name" value="Fn3_SaeA_3rd"/>
    <property type="match status" value="1"/>
</dbReference>
<feature type="domain" description="SaeA second Fn3-like" evidence="4">
    <location>
        <begin position="442"/>
        <end position="502"/>
    </location>
</feature>
<dbReference type="RefSeq" id="WP_345439134.1">
    <property type="nucleotide sequence ID" value="NZ_BAABHK010000017.1"/>
</dbReference>
<dbReference type="PANTHER" id="PTHR43405:SF1">
    <property type="entry name" value="GLYCOSYL HYDROLASE DIGH"/>
    <property type="match status" value="1"/>
</dbReference>
<feature type="chain" id="PRO_5045707607" evidence="2">
    <location>
        <begin position="21"/>
        <end position="517"/>
    </location>
</feature>
<dbReference type="Pfam" id="PF02638">
    <property type="entry name" value="GHL10"/>
    <property type="match status" value="1"/>
</dbReference>
<dbReference type="InterPro" id="IPR058692">
    <property type="entry name" value="Fn3_SaeA_2nd"/>
</dbReference>
<gene>
    <name evidence="5" type="ORF">GCM10023196_084720</name>
</gene>
<dbReference type="Gene3D" id="3.20.20.80">
    <property type="entry name" value="Glycosidases"/>
    <property type="match status" value="1"/>
</dbReference>
<dbReference type="InterPro" id="IPR003790">
    <property type="entry name" value="GHL10"/>
</dbReference>
<evidence type="ECO:0000259" key="3">
    <source>
        <dbReference type="Pfam" id="PF02638"/>
    </source>
</evidence>
<comment type="caution">
    <text evidence="5">The sequence shown here is derived from an EMBL/GenBank/DDBJ whole genome shotgun (WGS) entry which is preliminary data.</text>
</comment>
<name>A0ABP8UQW2_9ACTN</name>